<comment type="caution">
    <text evidence="3">The sequence shown here is derived from an EMBL/GenBank/DDBJ whole genome shotgun (WGS) entry which is preliminary data.</text>
</comment>
<gene>
    <name evidence="3" type="ORF">ACFOOI_21865</name>
</gene>
<evidence type="ECO:0000313" key="3">
    <source>
        <dbReference type="EMBL" id="MFC3813326.1"/>
    </source>
</evidence>
<reference evidence="4" key="1">
    <citation type="journal article" date="2019" name="Int. J. Syst. Evol. Microbiol.">
        <title>The Global Catalogue of Microorganisms (GCM) 10K type strain sequencing project: providing services to taxonomists for standard genome sequencing and annotation.</title>
        <authorList>
            <consortium name="The Broad Institute Genomics Platform"/>
            <consortium name="The Broad Institute Genome Sequencing Center for Infectious Disease"/>
            <person name="Wu L."/>
            <person name="Ma J."/>
        </authorList>
    </citation>
    <scope>NUCLEOTIDE SEQUENCE [LARGE SCALE GENOMIC DNA]</scope>
    <source>
        <strain evidence="4">CECT 7956</strain>
    </source>
</reference>
<evidence type="ECO:0000313" key="4">
    <source>
        <dbReference type="Proteomes" id="UP001595616"/>
    </source>
</evidence>
<dbReference type="Pfam" id="PF14410">
    <property type="entry name" value="GH-E"/>
    <property type="match status" value="1"/>
</dbReference>
<protein>
    <submittedName>
        <fullName evidence="3">GH-E family nuclease</fullName>
    </submittedName>
</protein>
<feature type="domain" description="Toxin YqcG C-terminal" evidence="2">
    <location>
        <begin position="137"/>
        <end position="205"/>
    </location>
</feature>
<organism evidence="3 4">
    <name type="scientific">Lacihabitans lacunae</name>
    <dbReference type="NCBI Taxonomy" id="1028214"/>
    <lineage>
        <taxon>Bacteria</taxon>
        <taxon>Pseudomonadati</taxon>
        <taxon>Bacteroidota</taxon>
        <taxon>Cytophagia</taxon>
        <taxon>Cytophagales</taxon>
        <taxon>Leadbetterellaceae</taxon>
        <taxon>Lacihabitans</taxon>
    </lineage>
</organism>
<proteinExistence type="predicted"/>
<dbReference type="EMBL" id="JBHRYQ010000002">
    <property type="protein sequence ID" value="MFC3813326.1"/>
    <property type="molecule type" value="Genomic_DNA"/>
</dbReference>
<feature type="compositionally biased region" description="Basic and acidic residues" evidence="1">
    <location>
        <begin position="193"/>
        <end position="209"/>
    </location>
</feature>
<feature type="region of interest" description="Disordered" evidence="1">
    <location>
        <begin position="137"/>
        <end position="209"/>
    </location>
</feature>
<dbReference type="InterPro" id="IPR026835">
    <property type="entry name" value="YqcG_C"/>
</dbReference>
<evidence type="ECO:0000259" key="2">
    <source>
        <dbReference type="Pfam" id="PF14410"/>
    </source>
</evidence>
<sequence length="209" mass="23113">MVDPLSSDYAYNSVYAFQENKFGKGVELEGAELKEFGEWLGKKVDQVLSWTDVDDVTVVVTNVTRGGNAVHIDGQPATDSDKVFAAGGLLLPAVSGAAVKKIGGALIDNAVDAMKNRVKLQKGTKEAIKEAGRKTKDGRFIDPNTQKPIEKGQEVYGHKTGQEWSKYKKDPANQEKTRKEVIKDQNDPNIYQIEDKKTNASHKYEEKIK</sequence>
<dbReference type="Proteomes" id="UP001595616">
    <property type="component" value="Unassembled WGS sequence"/>
</dbReference>
<feature type="compositionally biased region" description="Basic and acidic residues" evidence="1">
    <location>
        <begin position="148"/>
        <end position="186"/>
    </location>
</feature>
<dbReference type="RefSeq" id="WP_379840314.1">
    <property type="nucleotide sequence ID" value="NZ_JBHRYQ010000002.1"/>
</dbReference>
<evidence type="ECO:0000256" key="1">
    <source>
        <dbReference type="SAM" id="MobiDB-lite"/>
    </source>
</evidence>
<accession>A0ABV7Z2D3</accession>
<keyword evidence="4" id="KW-1185">Reference proteome</keyword>
<name>A0ABV7Z2D3_9BACT</name>